<dbReference type="InterPro" id="IPR052200">
    <property type="entry name" value="Protoporphyrinogen_IX_DH"/>
</dbReference>
<dbReference type="SUPFAM" id="SSF52218">
    <property type="entry name" value="Flavoproteins"/>
    <property type="match status" value="1"/>
</dbReference>
<evidence type="ECO:0000256" key="1">
    <source>
        <dbReference type="ARBA" id="ARBA00001917"/>
    </source>
</evidence>
<dbReference type="RefSeq" id="WP_015404472.1">
    <property type="nucleotide sequence ID" value="NC_020304.1"/>
</dbReference>
<protein>
    <submittedName>
        <fullName evidence="3">Flavodoxin</fullName>
    </submittedName>
</protein>
<dbReference type="Proteomes" id="UP000011721">
    <property type="component" value="Chromosome"/>
</dbReference>
<dbReference type="AlphaFoldDB" id="M1NGL7"/>
<dbReference type="PANTHER" id="PTHR38030">
    <property type="entry name" value="PROTOPORPHYRINOGEN IX DEHYDROGENASE [MENAQUINONE]"/>
    <property type="match status" value="1"/>
</dbReference>
<dbReference type="GO" id="GO:0010181">
    <property type="term" value="F:FMN binding"/>
    <property type="evidence" value="ECO:0007669"/>
    <property type="project" value="InterPro"/>
</dbReference>
<dbReference type="InterPro" id="IPR008254">
    <property type="entry name" value="Flavodoxin/NO_synth"/>
</dbReference>
<name>M1NGL7_DESSD</name>
<dbReference type="STRING" id="1167006.UWK_02244"/>
<feature type="domain" description="Flavodoxin-like" evidence="2">
    <location>
        <begin position="4"/>
        <end position="151"/>
    </location>
</feature>
<evidence type="ECO:0000313" key="3">
    <source>
        <dbReference type="EMBL" id="AGF78784.1"/>
    </source>
</evidence>
<dbReference type="Gene3D" id="3.40.50.360">
    <property type="match status" value="1"/>
</dbReference>
<dbReference type="KEGG" id="dsf:UWK_02244"/>
<accession>M1NGL7</accession>
<dbReference type="Pfam" id="PF12641">
    <property type="entry name" value="Flavodoxin_3"/>
    <property type="match status" value="1"/>
</dbReference>
<dbReference type="EMBL" id="CP003985">
    <property type="protein sequence ID" value="AGF78784.1"/>
    <property type="molecule type" value="Genomic_DNA"/>
</dbReference>
<dbReference type="InterPro" id="IPR029039">
    <property type="entry name" value="Flavoprotein-like_sf"/>
</dbReference>
<dbReference type="PROSITE" id="PS00201">
    <property type="entry name" value="FLAVODOXIN"/>
    <property type="match status" value="1"/>
</dbReference>
<dbReference type="eggNOG" id="COG0716">
    <property type="taxonomic scope" value="Bacteria"/>
</dbReference>
<reference evidence="4" key="1">
    <citation type="journal article" date="2013" name="Stand. Genomic Sci.">
        <title>Complete genome sequence of Desulfocapsa sulfexigens, a marine deltaproteobacterium specialized in disproportionating inorganic sulfur compounds.</title>
        <authorList>
            <person name="Finster K.W."/>
            <person name="Kjeldsen K.U."/>
            <person name="Kube M."/>
            <person name="Reinhardt R."/>
            <person name="Mussmann M."/>
            <person name="Amann R."/>
            <person name="Schreiber L."/>
        </authorList>
    </citation>
    <scope>NUCLEOTIDE SEQUENCE [LARGE SCALE GENOMIC DNA]</scope>
    <source>
        <strain evidence="4">DSM 10523 / SB164P1</strain>
    </source>
</reference>
<dbReference type="GO" id="GO:0070819">
    <property type="term" value="F:menaquinone-dependent protoporphyrinogen oxidase activity"/>
    <property type="evidence" value="ECO:0007669"/>
    <property type="project" value="TreeGrafter"/>
</dbReference>
<keyword evidence="4" id="KW-1185">Reference proteome</keyword>
<evidence type="ECO:0000313" key="4">
    <source>
        <dbReference type="Proteomes" id="UP000011721"/>
    </source>
</evidence>
<organism evidence="3 4">
    <name type="scientific">Desulfocapsa sulfexigens (strain DSM 10523 / SB164P1)</name>
    <dbReference type="NCBI Taxonomy" id="1167006"/>
    <lineage>
        <taxon>Bacteria</taxon>
        <taxon>Pseudomonadati</taxon>
        <taxon>Thermodesulfobacteriota</taxon>
        <taxon>Desulfobulbia</taxon>
        <taxon>Desulfobulbales</taxon>
        <taxon>Desulfocapsaceae</taxon>
        <taxon>Desulfocapsa</taxon>
    </lineage>
</organism>
<sequence length="161" mass="16952">MKSLVVYSSKSGNTKKLAEAVYNHLSGEKEIFAVADAPDPAGYDFVAVGFWLQGGQPDPDSQAFLAKIAEGQDLYLFATHGAAAGSPHAENAMNAAKSIAAKGHVIATFSCPGQVPEKVLEMASKKDPQPPWLADAPAAVGHPDETDVKNVVRLLVELDLP</sequence>
<dbReference type="OrthoDB" id="307208at2"/>
<dbReference type="GO" id="GO:0006783">
    <property type="term" value="P:heme biosynthetic process"/>
    <property type="evidence" value="ECO:0007669"/>
    <property type="project" value="TreeGrafter"/>
</dbReference>
<dbReference type="InterPro" id="IPR001226">
    <property type="entry name" value="Flavodoxin_CS"/>
</dbReference>
<dbReference type="PANTHER" id="PTHR38030:SF2">
    <property type="entry name" value="PROTOPORPHYRINOGEN IX DEHYDROGENASE [QUINONE]"/>
    <property type="match status" value="1"/>
</dbReference>
<gene>
    <name evidence="3" type="ordered locus">UWK_02244</name>
</gene>
<evidence type="ECO:0000259" key="2">
    <source>
        <dbReference type="Pfam" id="PF12641"/>
    </source>
</evidence>
<proteinExistence type="predicted"/>
<dbReference type="GO" id="GO:0009055">
    <property type="term" value="F:electron transfer activity"/>
    <property type="evidence" value="ECO:0007669"/>
    <property type="project" value="InterPro"/>
</dbReference>
<dbReference type="HOGENOM" id="CLU_098259_3_0_7"/>
<comment type="cofactor">
    <cofactor evidence="1">
        <name>FMN</name>
        <dbReference type="ChEBI" id="CHEBI:58210"/>
    </cofactor>
</comment>